<sequence>MNWQVVGQAVSAIVFLVSGPLIIFIVKKASL</sequence>
<keyword evidence="1" id="KW-0812">Transmembrane</keyword>
<evidence type="ECO:0008006" key="3">
    <source>
        <dbReference type="Google" id="ProtNLM"/>
    </source>
</evidence>
<proteinExistence type="predicted"/>
<keyword evidence="2" id="KW-0934">Plastid</keyword>
<feature type="transmembrane region" description="Helical" evidence="1">
    <location>
        <begin position="6"/>
        <end position="26"/>
    </location>
</feature>
<dbReference type="AlphaFoldDB" id="A0A8F0F759"/>
<geneLocation type="plastid" evidence="2"/>
<protein>
    <recommendedName>
        <fullName evidence="3">Ycf12</fullName>
    </recommendedName>
</protein>
<name>A0A8F0F759_9PHAE</name>
<reference evidence="2" key="1">
    <citation type="journal article" date="2021" name="Genome Biol. Evol.">
        <title>Genomic rearrangements and sequence evolution across brown algal organelles.</title>
        <authorList>
            <person name="Starko S."/>
            <person name="Bringloe T.T."/>
            <person name="Gomez M.S."/>
            <person name="Darby H."/>
            <person name="Graham S.W."/>
            <person name="Martone P.T."/>
        </authorList>
    </citation>
    <scope>NUCLEOTIDE SEQUENCE</scope>
</reference>
<keyword evidence="1" id="KW-1133">Transmembrane helix</keyword>
<dbReference type="EMBL" id="MZ156028">
    <property type="protein sequence ID" value="QWK41859.1"/>
    <property type="molecule type" value="Genomic_DNA"/>
</dbReference>
<gene>
    <name evidence="2" type="primary">ycf12</name>
</gene>
<evidence type="ECO:0000313" key="2">
    <source>
        <dbReference type="EMBL" id="QWK41859.1"/>
    </source>
</evidence>
<keyword evidence="1" id="KW-0472">Membrane</keyword>
<accession>A0A8F0F759</accession>
<evidence type="ECO:0000256" key="1">
    <source>
        <dbReference type="SAM" id="Phobius"/>
    </source>
</evidence>
<organism evidence="2">
    <name type="scientific">Protohalopteris sp</name>
    <dbReference type="NCBI Taxonomy" id="2843287"/>
    <lineage>
        <taxon>Eukaryota</taxon>
        <taxon>Sar</taxon>
        <taxon>Stramenopiles</taxon>
        <taxon>Ochrophyta</taxon>
        <taxon>PX clade</taxon>
        <taxon>Phaeophyceae</taxon>
        <taxon>Sphacelariales</taxon>
        <taxon>Stypocaulaceae</taxon>
        <taxon>Protohalopteris</taxon>
    </lineage>
</organism>